<dbReference type="InterPro" id="IPR046357">
    <property type="entry name" value="PPIase_dom_sf"/>
</dbReference>
<dbReference type="InterPro" id="IPR027304">
    <property type="entry name" value="Trigger_fact/SurA_dom_sf"/>
</dbReference>
<dbReference type="Gene3D" id="1.10.4030.10">
    <property type="entry name" value="Porin chaperone SurA, peptide-binding domain"/>
    <property type="match status" value="1"/>
</dbReference>
<dbReference type="PROSITE" id="PS50198">
    <property type="entry name" value="PPIC_PPIASE_2"/>
    <property type="match status" value="2"/>
</dbReference>
<dbReference type="SUPFAM" id="SSF109998">
    <property type="entry name" value="Triger factor/SurA peptide-binding domain-like"/>
    <property type="match status" value="1"/>
</dbReference>
<keyword evidence="2" id="KW-0697">Rotamase</keyword>
<reference evidence="4" key="2">
    <citation type="submission" date="2021-04" db="EMBL/GenBank/DDBJ databases">
        <authorList>
            <person name="Gilroy R."/>
        </authorList>
    </citation>
    <scope>NUCLEOTIDE SEQUENCE</scope>
    <source>
        <strain evidence="4">1719</strain>
    </source>
</reference>
<dbReference type="InterPro" id="IPR023058">
    <property type="entry name" value="PPIase_PpiC_CS"/>
</dbReference>
<feature type="domain" description="PpiC" evidence="3">
    <location>
        <begin position="172"/>
        <end position="271"/>
    </location>
</feature>
<name>A0A9D1W8L1_9SPHI</name>
<dbReference type="Proteomes" id="UP000824156">
    <property type="component" value="Unassembled WGS sequence"/>
</dbReference>
<organism evidence="4 5">
    <name type="scientific">Candidatus Sphingobacterium stercoripullorum</name>
    <dbReference type="NCBI Taxonomy" id="2838759"/>
    <lineage>
        <taxon>Bacteria</taxon>
        <taxon>Pseudomonadati</taxon>
        <taxon>Bacteroidota</taxon>
        <taxon>Sphingobacteriia</taxon>
        <taxon>Sphingobacteriales</taxon>
        <taxon>Sphingobacteriaceae</taxon>
        <taxon>Sphingobacterium</taxon>
    </lineage>
</organism>
<evidence type="ECO:0000256" key="1">
    <source>
        <dbReference type="ARBA" id="ARBA00022729"/>
    </source>
</evidence>
<dbReference type="AlphaFoldDB" id="A0A9D1W8L1"/>
<feature type="domain" description="PpiC" evidence="3">
    <location>
        <begin position="274"/>
        <end position="334"/>
    </location>
</feature>
<comment type="caution">
    <text evidence="4">The sequence shown here is derived from an EMBL/GenBank/DDBJ whole genome shotgun (WGS) entry which is preliminary data.</text>
</comment>
<dbReference type="SUPFAM" id="SSF54534">
    <property type="entry name" value="FKBP-like"/>
    <property type="match status" value="2"/>
</dbReference>
<protein>
    <submittedName>
        <fullName evidence="4">Peptidylprolyl isomerase</fullName>
        <ecNumber evidence="4">5.2.1.8</ecNumber>
    </submittedName>
</protein>
<dbReference type="EMBL" id="DXEZ01000151">
    <property type="protein sequence ID" value="HIX54468.1"/>
    <property type="molecule type" value="Genomic_DNA"/>
</dbReference>
<evidence type="ECO:0000256" key="2">
    <source>
        <dbReference type="PROSITE-ProRule" id="PRU00278"/>
    </source>
</evidence>
<dbReference type="PANTHER" id="PTHR47637:SF1">
    <property type="entry name" value="CHAPERONE SURA"/>
    <property type="match status" value="1"/>
</dbReference>
<evidence type="ECO:0000313" key="5">
    <source>
        <dbReference type="Proteomes" id="UP000824156"/>
    </source>
</evidence>
<proteinExistence type="predicted"/>
<sequence>MKYNIQVIWSLLLVIGCSVSLAQEKLIDRVVATVGTSTILQSEIENEYTQALIQGMQPNEEYKCYLLQQLLTQKLLAQQAAIDSIEVSESEVDDELNRRMRFMTQQAGGKERLEEFLNRSTLQYKEEMRPHIGELLLAQRMQQHIMQKIDVTPLEVKRYFDGLDQDSLPYFNTEVEIGQIVMYPKLTREEKEQFRKRAEDLRQRVLDGSDFGTVARLYSEDGSSVHGGELGFATRETYVKEFSAQAFKLKEGEISEVFETEYGFHFLQVLARRGEEVNVRHVLIKIKPTNEALARTKEKLDSIQQDVVSGKIPFHTAASLHSDDKNTKFNGGMLINEQSENRTTLIPVDELDVETFRAIDAVEEGKFSDTYQFTEQREGKIGYKFNYLKRRIPPHEANLDQDYAKIQDAAMQDKINRKLSEWFEGRRLKTYINIHEDFQRCDELKIWTEDSGQVVASSN</sequence>
<evidence type="ECO:0000313" key="4">
    <source>
        <dbReference type="EMBL" id="HIX54468.1"/>
    </source>
</evidence>
<dbReference type="Pfam" id="PF00639">
    <property type="entry name" value="Rotamase"/>
    <property type="match status" value="2"/>
</dbReference>
<dbReference type="PROSITE" id="PS51257">
    <property type="entry name" value="PROKAR_LIPOPROTEIN"/>
    <property type="match status" value="1"/>
</dbReference>
<gene>
    <name evidence="4" type="ORF">H9853_05530</name>
</gene>
<dbReference type="PANTHER" id="PTHR47637">
    <property type="entry name" value="CHAPERONE SURA"/>
    <property type="match status" value="1"/>
</dbReference>
<dbReference type="PROSITE" id="PS01096">
    <property type="entry name" value="PPIC_PPIASE_1"/>
    <property type="match status" value="1"/>
</dbReference>
<dbReference type="Pfam" id="PF13624">
    <property type="entry name" value="SurA_N_3"/>
    <property type="match status" value="1"/>
</dbReference>
<keyword evidence="1" id="KW-0732">Signal</keyword>
<dbReference type="EC" id="5.2.1.8" evidence="4"/>
<dbReference type="InterPro" id="IPR000297">
    <property type="entry name" value="PPIase_PpiC"/>
</dbReference>
<dbReference type="GO" id="GO:0003755">
    <property type="term" value="F:peptidyl-prolyl cis-trans isomerase activity"/>
    <property type="evidence" value="ECO:0007669"/>
    <property type="project" value="UniProtKB-KW"/>
</dbReference>
<dbReference type="InterPro" id="IPR050280">
    <property type="entry name" value="OMP_Chaperone_SurA"/>
</dbReference>
<dbReference type="Gene3D" id="3.10.50.40">
    <property type="match status" value="2"/>
</dbReference>
<keyword evidence="2 4" id="KW-0413">Isomerase</keyword>
<accession>A0A9D1W8L1</accession>
<reference evidence="4" key="1">
    <citation type="journal article" date="2021" name="PeerJ">
        <title>Extensive microbial diversity within the chicken gut microbiome revealed by metagenomics and culture.</title>
        <authorList>
            <person name="Gilroy R."/>
            <person name="Ravi A."/>
            <person name="Getino M."/>
            <person name="Pursley I."/>
            <person name="Horton D.L."/>
            <person name="Alikhan N.F."/>
            <person name="Baker D."/>
            <person name="Gharbi K."/>
            <person name="Hall N."/>
            <person name="Watson M."/>
            <person name="Adriaenssens E.M."/>
            <person name="Foster-Nyarko E."/>
            <person name="Jarju S."/>
            <person name="Secka A."/>
            <person name="Antonio M."/>
            <person name="Oren A."/>
            <person name="Chaudhuri R.R."/>
            <person name="La Ragione R."/>
            <person name="Hildebrand F."/>
            <person name="Pallen M.J."/>
        </authorList>
    </citation>
    <scope>NUCLEOTIDE SEQUENCE</scope>
    <source>
        <strain evidence="4">1719</strain>
    </source>
</reference>
<evidence type="ECO:0000259" key="3">
    <source>
        <dbReference type="PROSITE" id="PS50198"/>
    </source>
</evidence>